<dbReference type="EMBL" id="JABBGM010000012">
    <property type="protein sequence ID" value="NML95712.1"/>
    <property type="molecule type" value="Genomic_DNA"/>
</dbReference>
<dbReference type="InterPro" id="IPR010650">
    <property type="entry name" value="PrkA_C"/>
</dbReference>
<proteinExistence type="predicted"/>
<organism evidence="2 3">
    <name type="scientific">Novosphingobium olei</name>
    <dbReference type="NCBI Taxonomy" id="2728851"/>
    <lineage>
        <taxon>Bacteria</taxon>
        <taxon>Pseudomonadati</taxon>
        <taxon>Pseudomonadota</taxon>
        <taxon>Alphaproteobacteria</taxon>
        <taxon>Sphingomonadales</taxon>
        <taxon>Sphingomonadaceae</taxon>
        <taxon>Novosphingobium</taxon>
    </lineage>
</organism>
<dbReference type="InterPro" id="IPR027417">
    <property type="entry name" value="P-loop_NTPase"/>
</dbReference>
<evidence type="ECO:0000313" key="2">
    <source>
        <dbReference type="EMBL" id="NML95712.1"/>
    </source>
</evidence>
<name>A0A7Y0BSD4_9SPHN</name>
<dbReference type="GO" id="GO:0004672">
    <property type="term" value="F:protein kinase activity"/>
    <property type="evidence" value="ECO:0007669"/>
    <property type="project" value="InterPro"/>
</dbReference>
<dbReference type="SUPFAM" id="SSF52540">
    <property type="entry name" value="P-loop containing nucleoside triphosphate hydrolases"/>
    <property type="match status" value="1"/>
</dbReference>
<dbReference type="InterPro" id="IPR013153">
    <property type="entry name" value="Prk_AAA"/>
</dbReference>
<accession>A0A7Y0BSD4</accession>
<dbReference type="SMART" id="SM00763">
    <property type="entry name" value="AAA_PrkA"/>
    <property type="match status" value="1"/>
</dbReference>
<comment type="caution">
    <text evidence="2">The sequence shown here is derived from an EMBL/GenBank/DDBJ whole genome shotgun (WGS) entry which is preliminary data.</text>
</comment>
<sequence length="647" mass="74212">MAESDLFSDFMRTFDQQRQIEMSLEDYLVACRKDPLMYASAPERLLAAIGEPQIVDTAQDQRLGRIFMNRTIRIYPSFSSFYGMEQTIEQIVSFLRHASQGLEERKQILYLLGPVGGGKSSLAERLKALIERNPVYALKAGDEISPIFDAPLSLFDSDLHGPMIEDRYGIPRRRLTGMVSPWCRKRLDEFGGDITRFRVVRLMPSQIRQIAVSKTEPGDENNQDISSLVGKVDIRKLEMLSQNDPDAYSYSGGLNRANQGILEFVEMFKAPIKMLHPLLTATQEGNYIGTENIGAIPFTGVIMAHSNESEWQNFKNNKNNEAFIDRIFVIKVPYCLRTNEERQVYEKLLRESELASAPCAPGTLDMLARFSVLTRLREHENSSLYSKMRVYNGEMLREIDPRAKSLQEYRDAAGVDEGMSGISTRFAFKALSATFNHDTIEIAADPVHLMYVLEGMIRQEQFPAETEARYLEFVKGELAPRYAEFIGNEIQKAYLESYNDYGQNLFDRYVAYADAWIEDLDFKDPDTGQLLNREVIDQELSKTEKPAGIANPKDFRNEVVKFALRMRAANEGRNPAWTSYEKIREVIEKRMFSQVEDLLPVISFGSKKDGESTKKHSEFVERMIVRGYTERQVRRLVEWYIRVKQAG</sequence>
<dbReference type="PANTHER" id="PTHR30267:SF2">
    <property type="entry name" value="PROTEIN PRKA"/>
    <property type="match status" value="1"/>
</dbReference>
<keyword evidence="2" id="KW-0418">Kinase</keyword>
<feature type="domain" description="PrkA AAA" evidence="1">
    <location>
        <begin position="22"/>
        <end position="383"/>
    </location>
</feature>
<dbReference type="NCBIfam" id="NF011999">
    <property type="entry name" value="PRK15455.1"/>
    <property type="match status" value="1"/>
</dbReference>
<gene>
    <name evidence="2" type="ORF">HHL27_18730</name>
</gene>
<evidence type="ECO:0000313" key="3">
    <source>
        <dbReference type="Proteomes" id="UP000583556"/>
    </source>
</evidence>
<evidence type="ECO:0000259" key="1">
    <source>
        <dbReference type="SMART" id="SM00763"/>
    </source>
</evidence>
<protein>
    <submittedName>
        <fullName evidence="2">PrkA family serine protein kinase</fullName>
    </submittedName>
</protein>
<keyword evidence="3" id="KW-1185">Reference proteome</keyword>
<keyword evidence="2" id="KW-0808">Transferase</keyword>
<dbReference type="InterPro" id="IPR016230">
    <property type="entry name" value="PrkA/YeaG"/>
</dbReference>
<dbReference type="Proteomes" id="UP000583556">
    <property type="component" value="Unassembled WGS sequence"/>
</dbReference>
<dbReference type="InterPro" id="IPR057741">
    <property type="entry name" value="YeaG"/>
</dbReference>
<dbReference type="PIRSF" id="PIRSF000549">
    <property type="entry name" value="Ser_prot_kin"/>
    <property type="match status" value="1"/>
</dbReference>
<dbReference type="Gene3D" id="3.40.50.300">
    <property type="entry name" value="P-loop containing nucleotide triphosphate hydrolases"/>
    <property type="match status" value="1"/>
</dbReference>
<dbReference type="Pfam" id="PF06798">
    <property type="entry name" value="PrkA"/>
    <property type="match status" value="1"/>
</dbReference>
<dbReference type="Pfam" id="PF08298">
    <property type="entry name" value="AAA_PrkA"/>
    <property type="match status" value="1"/>
</dbReference>
<dbReference type="AlphaFoldDB" id="A0A7Y0BSD4"/>
<reference evidence="2 3" key="1">
    <citation type="submission" date="2020-04" db="EMBL/GenBank/DDBJ databases">
        <title>Novosphingobium sp. TW-4 isolated from soil.</title>
        <authorList>
            <person name="Dahal R.H."/>
            <person name="Chaudhary D.K."/>
        </authorList>
    </citation>
    <scope>NUCLEOTIDE SEQUENCE [LARGE SCALE GENOMIC DNA]</scope>
    <source>
        <strain evidence="2 3">TW-4</strain>
    </source>
</reference>
<dbReference type="PANTHER" id="PTHR30267">
    <property type="entry name" value="PROTEIN KINASE PRKA"/>
    <property type="match status" value="1"/>
</dbReference>